<comment type="caution">
    <text evidence="2">The sequence shown here is derived from an EMBL/GenBank/DDBJ whole genome shotgun (WGS) entry which is preliminary data.</text>
</comment>
<name>A0A8T1HL68_9STRA</name>
<organism evidence="2 3">
    <name type="scientific">Phytophthora cactorum</name>
    <dbReference type="NCBI Taxonomy" id="29920"/>
    <lineage>
        <taxon>Eukaryota</taxon>
        <taxon>Sar</taxon>
        <taxon>Stramenopiles</taxon>
        <taxon>Oomycota</taxon>
        <taxon>Peronosporomycetes</taxon>
        <taxon>Peronosporales</taxon>
        <taxon>Peronosporaceae</taxon>
        <taxon>Phytophthora</taxon>
    </lineage>
</organism>
<dbReference type="AlphaFoldDB" id="A0A8T1HL68"/>
<gene>
    <name evidence="2" type="ORF">PC129_g15695</name>
</gene>
<accession>A0A8T1HL68</accession>
<reference evidence="2" key="1">
    <citation type="submission" date="2018-05" db="EMBL/GenBank/DDBJ databases">
        <title>Effector identification in a new, highly contiguous assembly of the strawberry crown rot pathogen Phytophthora cactorum.</title>
        <authorList>
            <person name="Armitage A.D."/>
            <person name="Nellist C.F."/>
            <person name="Bates H."/>
            <person name="Vickerstaff R.J."/>
            <person name="Harrison R.J."/>
        </authorList>
    </citation>
    <scope>NUCLEOTIDE SEQUENCE</scope>
    <source>
        <strain evidence="2">P421</strain>
    </source>
</reference>
<sequence length="167" mass="18287">MVVSATAETIQLSPQPHQEQSLATGMLMTTPLRASVAQSASRSPQNSKDNKVTVVREQYALQQQQEQLPSWQWTIAPVVRESLVCVRGAEDARGLVLALLGLQTALGRASAAPTGKKVMSIVRQEVVAHAEDLRLGGWQVPTVYQTWCILVAKMEWVLPYTASTHLN</sequence>
<feature type="region of interest" description="Disordered" evidence="1">
    <location>
        <begin position="1"/>
        <end position="20"/>
    </location>
</feature>
<evidence type="ECO:0000313" key="3">
    <source>
        <dbReference type="Proteomes" id="UP000760860"/>
    </source>
</evidence>
<evidence type="ECO:0000313" key="2">
    <source>
        <dbReference type="EMBL" id="KAG3213364.1"/>
    </source>
</evidence>
<dbReference type="Proteomes" id="UP000760860">
    <property type="component" value="Unassembled WGS sequence"/>
</dbReference>
<protein>
    <submittedName>
        <fullName evidence="2">Uncharacterized protein</fullName>
    </submittedName>
</protein>
<dbReference type="EMBL" id="RCMV01000740">
    <property type="protein sequence ID" value="KAG3213364.1"/>
    <property type="molecule type" value="Genomic_DNA"/>
</dbReference>
<dbReference type="VEuPathDB" id="FungiDB:PC110_g17376"/>
<evidence type="ECO:0000256" key="1">
    <source>
        <dbReference type="SAM" id="MobiDB-lite"/>
    </source>
</evidence>
<proteinExistence type="predicted"/>